<keyword evidence="2" id="KW-0547">Nucleotide-binding</keyword>
<name>A4TTZ9_9PROT</name>
<evidence type="ECO:0000256" key="3">
    <source>
        <dbReference type="ARBA" id="ARBA00022840"/>
    </source>
</evidence>
<keyword evidence="1" id="KW-0436">Ligase</keyword>
<dbReference type="EMBL" id="CU459003">
    <property type="protein sequence ID" value="CAM74106.1"/>
    <property type="molecule type" value="Genomic_DNA"/>
</dbReference>
<evidence type="ECO:0000256" key="1">
    <source>
        <dbReference type="ARBA" id="ARBA00022598"/>
    </source>
</evidence>
<dbReference type="AlphaFoldDB" id="A4TTZ9"/>
<organism evidence="5">
    <name type="scientific">Magnetospirillum gryphiswaldense</name>
    <dbReference type="NCBI Taxonomy" id="55518"/>
    <lineage>
        <taxon>Bacteria</taxon>
        <taxon>Pseudomonadati</taxon>
        <taxon>Pseudomonadota</taxon>
        <taxon>Alphaproteobacteria</taxon>
        <taxon>Rhodospirillales</taxon>
        <taxon>Rhodospirillaceae</taxon>
        <taxon>Magnetospirillum</taxon>
    </lineage>
</organism>
<evidence type="ECO:0000256" key="2">
    <source>
        <dbReference type="ARBA" id="ARBA00022741"/>
    </source>
</evidence>
<keyword evidence="3" id="KW-0067">ATP-binding</keyword>
<dbReference type="InterPro" id="IPR000713">
    <property type="entry name" value="Mur_ligase_N"/>
</dbReference>
<dbReference type="GO" id="GO:0016881">
    <property type="term" value="F:acid-amino acid ligase activity"/>
    <property type="evidence" value="ECO:0007669"/>
    <property type="project" value="InterPro"/>
</dbReference>
<dbReference type="GO" id="GO:0005524">
    <property type="term" value="F:ATP binding"/>
    <property type="evidence" value="ECO:0007669"/>
    <property type="project" value="UniProtKB-KW"/>
</dbReference>
<dbReference type="InterPro" id="IPR035911">
    <property type="entry name" value="MurE/MurF_N"/>
</dbReference>
<gene>
    <name evidence="5" type="ORF">MGR_2077</name>
</gene>
<dbReference type="InterPro" id="IPR051046">
    <property type="entry name" value="MurCDEF_CellWall_CoF430Synth"/>
</dbReference>
<evidence type="ECO:0000313" key="5">
    <source>
        <dbReference type="EMBL" id="CAM74106.1"/>
    </source>
</evidence>
<dbReference type="PANTHER" id="PTHR43024">
    <property type="entry name" value="UDP-N-ACETYLMURAMOYL-TRIPEPTIDE--D-ALANYL-D-ALANINE LIGASE"/>
    <property type="match status" value="1"/>
</dbReference>
<proteinExistence type="predicted"/>
<protein>
    <recommendedName>
        <fullName evidence="4">Mur ligase N-terminal catalytic domain-containing protein</fullName>
    </recommendedName>
</protein>
<evidence type="ECO:0000259" key="4">
    <source>
        <dbReference type="Pfam" id="PF01225"/>
    </source>
</evidence>
<dbReference type="PANTHER" id="PTHR43024:SF1">
    <property type="entry name" value="UDP-N-ACETYLMURAMOYL-TRIPEPTIDE--D-ALANYL-D-ALANINE LIGASE"/>
    <property type="match status" value="1"/>
</dbReference>
<dbReference type="Gene3D" id="3.40.1390.10">
    <property type="entry name" value="MurE/MurF, N-terminal domain"/>
    <property type="match status" value="1"/>
</dbReference>
<accession>A4TTZ9</accession>
<dbReference type="Pfam" id="PF01225">
    <property type="entry name" value="Mur_ligase"/>
    <property type="match status" value="1"/>
</dbReference>
<feature type="domain" description="Mur ligase N-terminal catalytic" evidence="4">
    <location>
        <begin position="18"/>
        <end position="103"/>
    </location>
</feature>
<sequence>MHNLADLIPGNHTANPLITAITCDSRKVGPGTLFFALSGSKADGRAFIPQAVAQGAVVIVAETGTQAETGTALLVTVDNPRRAYALAAAPLHGRQPEVMAAIPRHKRQDLVR</sequence>
<dbReference type="SUPFAM" id="SSF63418">
    <property type="entry name" value="MurE/MurF N-terminal domain"/>
    <property type="match status" value="1"/>
</dbReference>
<reference evidence="5" key="1">
    <citation type="journal article" date="2007" name="J. Bacteriol.">
        <title>Comparative genome analysis of four magnetotactic bacteria reveals a complex set of group-specific genes implicated in magnetosome biomineralization and function.</title>
        <authorList>
            <person name="Richter M."/>
            <person name="Kube M."/>
            <person name="Bazylinski D.A."/>
            <person name="Lombardot T."/>
            <person name="Gloeckner F.O."/>
            <person name="Reinhardt R."/>
            <person name="Schueler D."/>
        </authorList>
    </citation>
    <scope>NUCLEOTIDE SEQUENCE</scope>
    <source>
        <strain evidence="5">MSR-1</strain>
    </source>
</reference>